<accession>A0A0F0M2C2</accession>
<name>A0A0F0M2C2_9MICO</name>
<dbReference type="PATRIC" id="fig|400772.4.peg.630"/>
<comment type="caution">
    <text evidence="2">The sequence shown here is derived from an EMBL/GenBank/DDBJ whole genome shotgun (WGS) entry which is preliminary data.</text>
</comment>
<dbReference type="EMBL" id="JYIY01000059">
    <property type="protein sequence ID" value="KJL39022.1"/>
    <property type="molecule type" value="Genomic_DNA"/>
</dbReference>
<reference evidence="2 3" key="1">
    <citation type="submission" date="2015-02" db="EMBL/GenBank/DDBJ databases">
        <title>Draft genome sequences of ten Microbacterium spp. with emphasis on heavy metal contaminated environments.</title>
        <authorList>
            <person name="Corretto E."/>
        </authorList>
    </citation>
    <scope>NUCLEOTIDE SEQUENCE [LARGE SCALE GENOMIC DNA]</scope>
    <source>
        <strain evidence="2 3">DSM 18659</strain>
    </source>
</reference>
<organism evidence="2 3">
    <name type="scientific">Microbacterium ginsengisoli</name>
    <dbReference type="NCBI Taxonomy" id="400772"/>
    <lineage>
        <taxon>Bacteria</taxon>
        <taxon>Bacillati</taxon>
        <taxon>Actinomycetota</taxon>
        <taxon>Actinomycetes</taxon>
        <taxon>Micrococcales</taxon>
        <taxon>Microbacteriaceae</taxon>
        <taxon>Microbacterium</taxon>
    </lineage>
</organism>
<dbReference type="Proteomes" id="UP000033451">
    <property type="component" value="Unassembled WGS sequence"/>
</dbReference>
<dbReference type="RefSeq" id="WP_048809343.1">
    <property type="nucleotide sequence ID" value="NZ_JYIY01000059.1"/>
</dbReference>
<evidence type="ECO:0008006" key="4">
    <source>
        <dbReference type="Google" id="ProtNLM"/>
    </source>
</evidence>
<feature type="compositionally biased region" description="Basic and acidic residues" evidence="1">
    <location>
        <begin position="34"/>
        <end position="47"/>
    </location>
</feature>
<proteinExistence type="predicted"/>
<gene>
    <name evidence="2" type="ORF">RR49_00596</name>
</gene>
<protein>
    <recommendedName>
        <fullName evidence="4">DUF4913 domain-containing protein</fullName>
    </recommendedName>
</protein>
<feature type="region of interest" description="Disordered" evidence="1">
    <location>
        <begin position="1"/>
        <end position="52"/>
    </location>
</feature>
<keyword evidence="3" id="KW-1185">Reference proteome</keyword>
<dbReference type="AlphaFoldDB" id="A0A0F0M2C2"/>
<feature type="compositionally biased region" description="Acidic residues" evidence="1">
    <location>
        <begin position="11"/>
        <end position="25"/>
    </location>
</feature>
<evidence type="ECO:0000313" key="2">
    <source>
        <dbReference type="EMBL" id="KJL39022.1"/>
    </source>
</evidence>
<evidence type="ECO:0000313" key="3">
    <source>
        <dbReference type="Proteomes" id="UP000033451"/>
    </source>
</evidence>
<evidence type="ECO:0000256" key="1">
    <source>
        <dbReference type="SAM" id="MobiDB-lite"/>
    </source>
</evidence>
<dbReference type="STRING" id="400772.RR49_00596"/>
<sequence>MTTDETLFPPDDADFDVPPLEEPEPEPVTPSPRPAKEPDAEAKDTPEPPRPVNWNILTAAEAQVEWLELNAFVNWLRHEFGLSVNVVPPFWHRHPELVWPLSALRQHYLNAYDKKQHGSAPFGWWRDFWAFVPQLRDAVTACGTKLNTDRPTRQAVWPGEDEHPMLVETVIPDRDADFTQFVKDDVARRQAIEDEFYAHLAAEQ</sequence>